<keyword evidence="2" id="KW-0969">Cilium</keyword>
<organism evidence="2 3">
    <name type="scientific">Hyphomonas oceanitis SCH89</name>
    <dbReference type="NCBI Taxonomy" id="1280953"/>
    <lineage>
        <taxon>Bacteria</taxon>
        <taxon>Pseudomonadati</taxon>
        <taxon>Pseudomonadota</taxon>
        <taxon>Alphaproteobacteria</taxon>
        <taxon>Hyphomonadales</taxon>
        <taxon>Hyphomonadaceae</taxon>
        <taxon>Hyphomonas</taxon>
    </lineage>
</organism>
<keyword evidence="3" id="KW-1185">Reference proteome</keyword>
<accession>A0A059G5V6</accession>
<protein>
    <submittedName>
        <fullName evidence="2">Flagellar basal body rod protein FlgB</fullName>
    </submittedName>
</protein>
<sequence>MISELPMFQILSAMARHAAESQKVSATNIAHADQPGYKAAQIESFDTFLDRVRMGTESGGLNGSFRTEAADTPAAPNGNTVSLEQELFNSADAMGQHQMALTVYTKSLDLLRTAIGKR</sequence>
<gene>
    <name evidence="2" type="primary">flgB</name>
    <name evidence="2" type="ORF">HOC_13739</name>
</gene>
<keyword evidence="2" id="KW-0282">Flagellum</keyword>
<keyword evidence="2" id="KW-0966">Cell projection</keyword>
<dbReference type="STRING" id="1280953.HOC_13739"/>
<dbReference type="NCBIfam" id="NF009270">
    <property type="entry name" value="PRK12627.1"/>
    <property type="match status" value="1"/>
</dbReference>
<dbReference type="Proteomes" id="UP000024942">
    <property type="component" value="Unassembled WGS sequence"/>
</dbReference>
<feature type="region of interest" description="Disordered" evidence="1">
    <location>
        <begin position="59"/>
        <end position="78"/>
    </location>
</feature>
<evidence type="ECO:0000256" key="1">
    <source>
        <dbReference type="SAM" id="MobiDB-lite"/>
    </source>
</evidence>
<evidence type="ECO:0000313" key="2">
    <source>
        <dbReference type="EMBL" id="KDA01838.1"/>
    </source>
</evidence>
<reference evidence="2 3" key="1">
    <citation type="journal article" date="2014" name="Antonie Van Leeuwenhoek">
        <title>Hyphomonas beringensis sp. nov. and Hyphomonas chukchiensis sp. nov., isolated from surface seawater of the Bering Sea and Chukchi Sea.</title>
        <authorList>
            <person name="Li C."/>
            <person name="Lai Q."/>
            <person name="Li G."/>
            <person name="Dong C."/>
            <person name="Wang J."/>
            <person name="Liao Y."/>
            <person name="Shao Z."/>
        </authorList>
    </citation>
    <scope>NUCLEOTIDE SEQUENCE [LARGE SCALE GENOMIC DNA]</scope>
    <source>
        <strain evidence="2 3">SCH89</strain>
    </source>
</reference>
<comment type="caution">
    <text evidence="2">The sequence shown here is derived from an EMBL/GenBank/DDBJ whole genome shotgun (WGS) entry which is preliminary data.</text>
</comment>
<dbReference type="EMBL" id="ARYL01000021">
    <property type="protein sequence ID" value="KDA01838.1"/>
    <property type="molecule type" value="Genomic_DNA"/>
</dbReference>
<proteinExistence type="predicted"/>
<dbReference type="eggNOG" id="COG1815">
    <property type="taxonomic scope" value="Bacteria"/>
</dbReference>
<name>A0A059G5V6_9PROT</name>
<dbReference type="RefSeq" id="WP_035539520.1">
    <property type="nucleotide sequence ID" value="NZ_ARYL01000021.1"/>
</dbReference>
<dbReference type="AlphaFoldDB" id="A0A059G5V6"/>
<dbReference type="PATRIC" id="fig|1280953.3.peg.2763"/>
<evidence type="ECO:0000313" key="3">
    <source>
        <dbReference type="Proteomes" id="UP000024942"/>
    </source>
</evidence>